<accession>A0A9P8HTQ7</accession>
<evidence type="ECO:0000256" key="1">
    <source>
        <dbReference type="SAM" id="MobiDB-lite"/>
    </source>
</evidence>
<evidence type="ECO:0000256" key="2">
    <source>
        <dbReference type="SAM" id="SignalP"/>
    </source>
</evidence>
<evidence type="ECO:0000313" key="4">
    <source>
        <dbReference type="Proteomes" id="UP000698800"/>
    </source>
</evidence>
<comment type="caution">
    <text evidence="3">The sequence shown here is derived from an EMBL/GenBank/DDBJ whole genome shotgun (WGS) entry which is preliminary data.</text>
</comment>
<dbReference type="Proteomes" id="UP000698800">
    <property type="component" value="Unassembled WGS sequence"/>
</dbReference>
<keyword evidence="2" id="KW-0732">Signal</keyword>
<dbReference type="AlphaFoldDB" id="A0A9P8HTQ7"/>
<sequence length="355" mass="38453">MKRYLVCGCVLVVAVGCTKLGPGETIPSQSSGSIPDAPQGQQSPTQPSFGNASTAADSLAVDFQIEKGDRKVEIEGVCQVTEDGIGCWKPDGAPNKALEEEFTKMMQTREGGSMNQFQFKFNKKNRLLILRSTQAPFVPGKTGPGLGYGLMPEGGNSDRDGWTQNGGYWPMPNQNPPSEPRVERMILTGSFDKDTKTFPLRYQFTQSSMYRQVIAPFSVGGNSYTITEVSDKPQNNANVYSGGFLGPGGKPPVNTRFQIHLDKVADTNALVHIAAANEAGSMFIALDEKGEPMTPQQQQQYMLEMQKKGGLRGGGGFGGFPLFLQNMVIDPGSPYYQSNNFTGAINLPLSNIKKL</sequence>
<organism evidence="3 4">
    <name type="scientific">Glutinoglossum americanum</name>
    <dbReference type="NCBI Taxonomy" id="1670608"/>
    <lineage>
        <taxon>Eukaryota</taxon>
        <taxon>Fungi</taxon>
        <taxon>Dikarya</taxon>
        <taxon>Ascomycota</taxon>
        <taxon>Pezizomycotina</taxon>
        <taxon>Geoglossomycetes</taxon>
        <taxon>Geoglossales</taxon>
        <taxon>Geoglossaceae</taxon>
        <taxon>Glutinoglossum</taxon>
    </lineage>
</organism>
<reference evidence="3" key="1">
    <citation type="submission" date="2021-03" db="EMBL/GenBank/DDBJ databases">
        <title>Comparative genomics and phylogenomic investigation of the class Geoglossomycetes provide insights into ecological specialization and systematics.</title>
        <authorList>
            <person name="Melie T."/>
            <person name="Pirro S."/>
            <person name="Miller A.N."/>
            <person name="Quandt A."/>
        </authorList>
    </citation>
    <scope>NUCLEOTIDE SEQUENCE</scope>
    <source>
        <strain evidence="3">GBOQ0MN5Z8</strain>
    </source>
</reference>
<feature type="chain" id="PRO_5040339786" evidence="2">
    <location>
        <begin position="24"/>
        <end position="355"/>
    </location>
</feature>
<dbReference type="EMBL" id="JAGHQL010000444">
    <property type="protein sequence ID" value="KAH0533591.1"/>
    <property type="molecule type" value="Genomic_DNA"/>
</dbReference>
<gene>
    <name evidence="3" type="ORF">FGG08_007651</name>
</gene>
<feature type="region of interest" description="Disordered" evidence="1">
    <location>
        <begin position="25"/>
        <end position="53"/>
    </location>
</feature>
<feature type="compositionally biased region" description="Polar residues" evidence="1">
    <location>
        <begin position="26"/>
        <end position="53"/>
    </location>
</feature>
<feature type="non-terminal residue" evidence="3">
    <location>
        <position position="355"/>
    </location>
</feature>
<evidence type="ECO:0000313" key="3">
    <source>
        <dbReference type="EMBL" id="KAH0533591.1"/>
    </source>
</evidence>
<dbReference type="PROSITE" id="PS51257">
    <property type="entry name" value="PROKAR_LIPOPROTEIN"/>
    <property type="match status" value="1"/>
</dbReference>
<keyword evidence="4" id="KW-1185">Reference proteome</keyword>
<proteinExistence type="predicted"/>
<name>A0A9P8HTQ7_9PEZI</name>
<feature type="signal peptide" evidence="2">
    <location>
        <begin position="1"/>
        <end position="23"/>
    </location>
</feature>
<protein>
    <submittedName>
        <fullName evidence="3">Uncharacterized protein</fullName>
    </submittedName>
</protein>